<dbReference type="InterPro" id="IPR027463">
    <property type="entry name" value="AcrB_DN_DC_subdom"/>
</dbReference>
<protein>
    <submittedName>
        <fullName evidence="2">Membrane protein</fullName>
    </submittedName>
</protein>
<dbReference type="SUPFAM" id="SSF82866">
    <property type="entry name" value="Multidrug efflux transporter AcrB transmembrane domain"/>
    <property type="match status" value="2"/>
</dbReference>
<dbReference type="PRINTS" id="PR00702">
    <property type="entry name" value="ACRIFLAVINRP"/>
</dbReference>
<keyword evidence="1" id="KW-0812">Transmembrane</keyword>
<dbReference type="PANTHER" id="PTHR32063:SF0">
    <property type="entry name" value="SWARMING MOTILITY PROTEIN SWRC"/>
    <property type="match status" value="1"/>
</dbReference>
<dbReference type="Gene3D" id="3.30.70.1430">
    <property type="entry name" value="Multidrug efflux transporter AcrB pore domain"/>
    <property type="match status" value="2"/>
</dbReference>
<feature type="transmembrane region" description="Helical" evidence="1">
    <location>
        <begin position="386"/>
        <end position="410"/>
    </location>
</feature>
<dbReference type="Gene3D" id="3.30.2090.10">
    <property type="entry name" value="Multidrug efflux transporter AcrB TolC docking domain, DN and DC subdomains"/>
    <property type="match status" value="2"/>
</dbReference>
<accession>A0A915XJK3</accession>
<feature type="transmembrane region" description="Helical" evidence="1">
    <location>
        <begin position="12"/>
        <end position="29"/>
    </location>
</feature>
<keyword evidence="1" id="KW-0472">Membrane</keyword>
<dbReference type="AlphaFoldDB" id="A0A915XJK3"/>
<dbReference type="Gene3D" id="3.30.70.1440">
    <property type="entry name" value="Multidrug efflux transporter AcrB pore domain"/>
    <property type="match status" value="1"/>
</dbReference>
<feature type="transmembrane region" description="Helical" evidence="1">
    <location>
        <begin position="949"/>
        <end position="970"/>
    </location>
</feature>
<feature type="transmembrane region" description="Helical" evidence="1">
    <location>
        <begin position="982"/>
        <end position="1008"/>
    </location>
</feature>
<evidence type="ECO:0000313" key="3">
    <source>
        <dbReference type="Proteomes" id="UP001063350"/>
    </source>
</evidence>
<keyword evidence="1" id="KW-1133">Transmembrane helix</keyword>
<feature type="transmembrane region" description="Helical" evidence="1">
    <location>
        <begin position="463"/>
        <end position="487"/>
    </location>
</feature>
<proteinExistence type="predicted"/>
<dbReference type="Gene3D" id="1.20.1640.10">
    <property type="entry name" value="Multidrug efflux transporter AcrB transmembrane domain"/>
    <property type="match status" value="2"/>
</dbReference>
<name>A0A915XJK3_9BACT</name>
<dbReference type="RefSeq" id="WP_267927151.1">
    <property type="nucleotide sequence ID" value="NZ_AP024233.1"/>
</dbReference>
<feature type="transmembrane region" description="Helical" evidence="1">
    <location>
        <begin position="880"/>
        <end position="899"/>
    </location>
</feature>
<dbReference type="GO" id="GO:0042910">
    <property type="term" value="F:xenobiotic transmembrane transporter activity"/>
    <property type="evidence" value="ECO:0007669"/>
    <property type="project" value="TreeGrafter"/>
</dbReference>
<gene>
    <name evidence="2" type="ORF">GF1_27960</name>
</gene>
<dbReference type="InterPro" id="IPR001036">
    <property type="entry name" value="Acrflvin-R"/>
</dbReference>
<dbReference type="Proteomes" id="UP001063350">
    <property type="component" value="Chromosome"/>
</dbReference>
<evidence type="ECO:0000256" key="1">
    <source>
        <dbReference type="SAM" id="Phobius"/>
    </source>
</evidence>
<dbReference type="Pfam" id="PF00873">
    <property type="entry name" value="ACR_tran"/>
    <property type="match status" value="1"/>
</dbReference>
<dbReference type="KEGG" id="ddu:GF1_27960"/>
<feature type="transmembrane region" description="Helical" evidence="1">
    <location>
        <begin position="525"/>
        <end position="544"/>
    </location>
</feature>
<evidence type="ECO:0000313" key="2">
    <source>
        <dbReference type="EMBL" id="BCO10420.1"/>
    </source>
</evidence>
<organism evidence="2 3">
    <name type="scientific">Desulfolithobacter dissulfuricans</name>
    <dbReference type="NCBI Taxonomy" id="2795293"/>
    <lineage>
        <taxon>Bacteria</taxon>
        <taxon>Pseudomonadati</taxon>
        <taxon>Thermodesulfobacteriota</taxon>
        <taxon>Desulfobulbia</taxon>
        <taxon>Desulfobulbales</taxon>
        <taxon>Desulfobulbaceae</taxon>
        <taxon>Desulfolithobacter</taxon>
    </lineage>
</organism>
<dbReference type="SUPFAM" id="SSF82714">
    <property type="entry name" value="Multidrug efflux transporter AcrB TolC docking domain, DN and DC subdomains"/>
    <property type="match status" value="2"/>
</dbReference>
<feature type="transmembrane region" description="Helical" evidence="1">
    <location>
        <begin position="336"/>
        <end position="352"/>
    </location>
</feature>
<dbReference type="SUPFAM" id="SSF82693">
    <property type="entry name" value="Multidrug efflux transporter AcrB pore domain, PN1, PN2, PC1 and PC2 subdomains"/>
    <property type="match status" value="3"/>
</dbReference>
<dbReference type="EMBL" id="AP024233">
    <property type="protein sequence ID" value="BCO10420.1"/>
    <property type="molecule type" value="Genomic_DNA"/>
</dbReference>
<keyword evidence="3" id="KW-1185">Reference proteome</keyword>
<feature type="transmembrane region" description="Helical" evidence="1">
    <location>
        <begin position="905"/>
        <end position="928"/>
    </location>
</feature>
<reference evidence="2" key="1">
    <citation type="submission" date="2020-12" db="EMBL/GenBank/DDBJ databases">
        <title>Desulfobium dissulfuricans gen. nov., sp. nov., a novel mesophilic, sulfate-reducing bacterium isolated from a deep-sea hydrothermal vent.</title>
        <authorList>
            <person name="Hashimoto Y."/>
            <person name="Tame A."/>
            <person name="Sawayama S."/>
            <person name="Miyazaki J."/>
            <person name="Takai K."/>
            <person name="Nakagawa S."/>
        </authorList>
    </citation>
    <scope>NUCLEOTIDE SEQUENCE</scope>
    <source>
        <strain evidence="2">GF1</strain>
    </source>
</reference>
<feature type="transmembrane region" description="Helical" evidence="1">
    <location>
        <begin position="849"/>
        <end position="868"/>
    </location>
</feature>
<sequence>MNLPELSIRRHVLATMLSAVIILFGLVSYNRIGVDEYPEIDFPMISITTTMIGADPDIIDTTVTNVIETAVNSTPGIEHITSRSAPGVSVVVIKFELSRDVDVAFNEVQAKVNQSLRDLPKEADPPVVAKVEVGAAPVMWLALLGDRTLQQLNQYARNTVKKQLESIDGVGEVRIGGKRDRTIRVNLHPEAMAGLSITIGDVIRAFQINHIQLPGGYLVGGMTEDLIKLNLEFHRVEDIGDLIIAYREGAAIRLDQIATITDGLEDKRKLAQFNDQPCVSLGIVKVTGSNTVAIVRAVKEKLDHEISPQLPPGLRIEIASDDSNFIEESVNALKEHIILGTLFAALVVFAFLQSFRSTLIISVAIPVSLLGAVMVMYFSGYTFNKMTLLALLLLIGVVVDDAIVVLENIFRIREENPAMDPHKAALIGTNQVAFAVLAATFSLACIFAPVIFMGGIIGRFFTAFAVVVTVGVLTSLFIAISLTPMLCSRFLRIATRRGRLHGLLESFFQTMERGYAATLRFALRFRWTVVLLTVVVVALLFPLFGKIGKSFMPNEDKGHFLITLKTPLGSSIEYTSDRLAEVEKVLQTHPHEIASYLSSIGTDATGQVSRGEISVRMNPRSERTLKQYEFIDILRKELAAIPGVLAFPAPVSVVGGMRGEPLQFNLTGPELGRVAELAHRLNRKLAADPDLGTIDLDLQLNLPQVKLVIDRTRAADLGLSALDVALAVNVLAGGYDVAKYNDEPGDGERYDIRLKTAAGTINTPQDLRRIYLRSRSGELVRLDTVAHLEKVVGPAVISRYDLQYAAEFFATPAVPLGTAVNKVKTAARDLLPLGYQIKMTGRAEEFGKTVHYISFTFLMAVILVYMVLASQFNSFIQPLIIMVAQPLAIVGGIGGLYLFHHGLNIFSMVGLVLLMGLVAKNSILLVDLTNQFRAEGKSILEALSTACPLRLRPVLMTSFTVILAMLPAALGYGAGADTNGPLAVAVIGGMLSSTMLTLVVVPAVYSLVENGLLRLRNRWTKQG</sequence>
<dbReference type="Gene3D" id="3.30.70.1320">
    <property type="entry name" value="Multidrug efflux transporter AcrB pore domain like"/>
    <property type="match status" value="1"/>
</dbReference>
<feature type="transmembrane region" description="Helical" evidence="1">
    <location>
        <begin position="431"/>
        <end position="457"/>
    </location>
</feature>
<feature type="transmembrane region" description="Helical" evidence="1">
    <location>
        <begin position="359"/>
        <end position="380"/>
    </location>
</feature>
<dbReference type="PANTHER" id="PTHR32063">
    <property type="match status" value="1"/>
</dbReference>
<dbReference type="GO" id="GO:0005886">
    <property type="term" value="C:plasma membrane"/>
    <property type="evidence" value="ECO:0007669"/>
    <property type="project" value="TreeGrafter"/>
</dbReference>